<dbReference type="RefSeq" id="WP_305108095.1">
    <property type="nucleotide sequence ID" value="NZ_JAUTWS010000077.1"/>
</dbReference>
<keyword evidence="3" id="KW-1185">Reference proteome</keyword>
<dbReference type="SUPFAM" id="SSF53474">
    <property type="entry name" value="alpha/beta-Hydrolases"/>
    <property type="match status" value="1"/>
</dbReference>
<name>A0ABT9EAQ5_9PROT</name>
<proteinExistence type="predicted"/>
<dbReference type="EMBL" id="JAUTWS010000077">
    <property type="protein sequence ID" value="MDO9713236.1"/>
    <property type="molecule type" value="Genomic_DNA"/>
</dbReference>
<dbReference type="PANTHER" id="PTHR43689">
    <property type="entry name" value="HYDROLASE"/>
    <property type="match status" value="1"/>
</dbReference>
<protein>
    <submittedName>
        <fullName evidence="2">Alpha/beta hydrolase</fullName>
    </submittedName>
</protein>
<sequence>MEAAGVKLRFVEMGTGEPAVVLLHGDGSMIEDFTSSGLLDLAAARHRVIAFDRPGYGRSERPRDRAWTPEAQAGVLAAALVRLGVERPVVVGHSWGTLVALALALDRPDAVSGLVLVSGYYYPVPRPSAALAALPAVPVLGDAMRYTVAPVLGAMLTPGLIAKAFDPAPVPPRFAAGFPVGLTLSPAHIRASAEDSGFLMPSAAEFEHRYGELRLPVAIVAGAEDRVVDTGLHSIRLHREVPGSTLRVVSGQGHMVHHGGAGVVADAVEDVAGAAQQTSGRTALRLPCPADQQTSRGGVPLRGAACGHCAVTIALSAPSR</sequence>
<dbReference type="PRINTS" id="PR00111">
    <property type="entry name" value="ABHYDROLASE"/>
</dbReference>
<accession>A0ABT9EAQ5</accession>
<dbReference type="GO" id="GO:0016787">
    <property type="term" value="F:hydrolase activity"/>
    <property type="evidence" value="ECO:0007669"/>
    <property type="project" value="UniProtKB-KW"/>
</dbReference>
<feature type="domain" description="AB hydrolase-1" evidence="1">
    <location>
        <begin position="18"/>
        <end position="258"/>
    </location>
</feature>
<evidence type="ECO:0000259" key="1">
    <source>
        <dbReference type="Pfam" id="PF00561"/>
    </source>
</evidence>
<dbReference type="InterPro" id="IPR000639">
    <property type="entry name" value="Epox_hydrolase-like"/>
</dbReference>
<gene>
    <name evidence="2" type="ORF">Q7A36_33220</name>
</gene>
<dbReference type="InterPro" id="IPR029058">
    <property type="entry name" value="AB_hydrolase_fold"/>
</dbReference>
<evidence type="ECO:0000313" key="2">
    <source>
        <dbReference type="EMBL" id="MDO9713236.1"/>
    </source>
</evidence>
<dbReference type="Proteomes" id="UP001243009">
    <property type="component" value="Unassembled WGS sequence"/>
</dbReference>
<dbReference type="PANTHER" id="PTHR43689:SF8">
    <property type="entry name" value="ALPHA_BETA-HYDROLASES SUPERFAMILY PROTEIN"/>
    <property type="match status" value="1"/>
</dbReference>
<keyword evidence="2" id="KW-0378">Hydrolase</keyword>
<organism evidence="2 3">
    <name type="scientific">Paracraurococcus lichenis</name>
    <dbReference type="NCBI Taxonomy" id="3064888"/>
    <lineage>
        <taxon>Bacteria</taxon>
        <taxon>Pseudomonadati</taxon>
        <taxon>Pseudomonadota</taxon>
        <taxon>Alphaproteobacteria</taxon>
        <taxon>Acetobacterales</taxon>
        <taxon>Roseomonadaceae</taxon>
        <taxon>Paracraurococcus</taxon>
    </lineage>
</organism>
<dbReference type="PRINTS" id="PR00412">
    <property type="entry name" value="EPOXHYDRLASE"/>
</dbReference>
<dbReference type="Gene3D" id="3.40.50.1820">
    <property type="entry name" value="alpha/beta hydrolase"/>
    <property type="match status" value="1"/>
</dbReference>
<dbReference type="InterPro" id="IPR000073">
    <property type="entry name" value="AB_hydrolase_1"/>
</dbReference>
<reference evidence="2 3" key="1">
    <citation type="submission" date="2023-08" db="EMBL/GenBank/DDBJ databases">
        <title>The draft genome sequence of Paracraurococcus sp. LOR1-02.</title>
        <authorList>
            <person name="Kingkaew E."/>
            <person name="Tanasupawat S."/>
        </authorList>
    </citation>
    <scope>NUCLEOTIDE SEQUENCE [LARGE SCALE GENOMIC DNA]</scope>
    <source>
        <strain evidence="2 3">LOR1-02</strain>
    </source>
</reference>
<dbReference type="Pfam" id="PF00561">
    <property type="entry name" value="Abhydrolase_1"/>
    <property type="match status" value="1"/>
</dbReference>
<evidence type="ECO:0000313" key="3">
    <source>
        <dbReference type="Proteomes" id="UP001243009"/>
    </source>
</evidence>
<comment type="caution">
    <text evidence="2">The sequence shown here is derived from an EMBL/GenBank/DDBJ whole genome shotgun (WGS) entry which is preliminary data.</text>
</comment>